<protein>
    <submittedName>
        <fullName evidence="1">Uncharacterized protein</fullName>
    </submittedName>
</protein>
<dbReference type="OrthoDB" id="2749150at2759"/>
<dbReference type="Gene3D" id="1.20.1280.50">
    <property type="match status" value="1"/>
</dbReference>
<dbReference type="OMA" id="ICASVRM"/>
<organism evidence="1 2">
    <name type="scientific">Trametes pubescens</name>
    <name type="common">White-rot fungus</name>
    <dbReference type="NCBI Taxonomy" id="154538"/>
    <lineage>
        <taxon>Eukaryota</taxon>
        <taxon>Fungi</taxon>
        <taxon>Dikarya</taxon>
        <taxon>Basidiomycota</taxon>
        <taxon>Agaricomycotina</taxon>
        <taxon>Agaricomycetes</taxon>
        <taxon>Polyporales</taxon>
        <taxon>Polyporaceae</taxon>
        <taxon>Trametes</taxon>
    </lineage>
</organism>
<evidence type="ECO:0000313" key="2">
    <source>
        <dbReference type="Proteomes" id="UP000184267"/>
    </source>
</evidence>
<comment type="caution">
    <text evidence="1">The sequence shown here is derived from an EMBL/GenBank/DDBJ whole genome shotgun (WGS) entry which is preliminary data.</text>
</comment>
<accession>A0A1M2W6M4</accession>
<feature type="non-terminal residue" evidence="1">
    <location>
        <position position="555"/>
    </location>
</feature>
<evidence type="ECO:0000313" key="1">
    <source>
        <dbReference type="EMBL" id="OJT15511.1"/>
    </source>
</evidence>
<proteinExistence type="predicted"/>
<dbReference type="EMBL" id="MNAD01000155">
    <property type="protein sequence ID" value="OJT15511.1"/>
    <property type="molecule type" value="Genomic_DNA"/>
</dbReference>
<keyword evidence="2" id="KW-1185">Reference proteome</keyword>
<dbReference type="AlphaFoldDB" id="A0A1M2W6M4"/>
<sequence>MDTRYVAAVPTAASHTHDVRDGSDVLNELAKRRIATEVRSHEQESLRLRSLLNTHAPVNRKLPPEILSLIFVHYAAIFQHKQFARFSVATFQEPDKYAHKQIYTWLRVAHVCRHWREVALQCASLWSFLVIDERVPGDVIKTFLGRSQGMPLTVIAHAVHQDWHCNTCVRAEDAFANLNAGAAVLEEAIKRATKLNLYLWHVNYAAFWNRLRGSASRLTSLHIEAVEDDRYQDYLHRGRPPVDVPKYLFNEHRPSLHSLTFTGIGLAWSNVLICASVRMLTIVACVTYSDSGIAADVGDLLGALRCMPNLEVFAIDGMSLPQSEFTQYDLVDLPHLQRLRVPFAQQNSLRLVLHLRLPHDAMIYFTGRETAAHNPDFIAWCTEGISHLMGGLQAYAMAYNDHREARNFRLWARAPQRPAPSAPPDASSGADLDEDPAWEEVAAMQPRFRFNCSLASGLIQGLFAGLDTQHFRVLSITQNYLNQRGWLDVFTPLTAVRTLRIQGLGACGLNTVLAHWKNPAEMNQAVDDGHANHPHDFVGFGELLDGNGVAGHAQD</sequence>
<name>A0A1M2W6M4_TRAPU</name>
<reference evidence="1 2" key="1">
    <citation type="submission" date="2016-10" db="EMBL/GenBank/DDBJ databases">
        <title>Genome sequence of the basidiomycete white-rot fungus Trametes pubescens.</title>
        <authorList>
            <person name="Makela M.R."/>
            <person name="Granchi Z."/>
            <person name="Peng M."/>
            <person name="De Vries R.P."/>
            <person name="Grigoriev I."/>
            <person name="Riley R."/>
            <person name="Hilden K."/>
        </authorList>
    </citation>
    <scope>NUCLEOTIDE SEQUENCE [LARGE SCALE GENOMIC DNA]</scope>
    <source>
        <strain evidence="1 2">FBCC735</strain>
    </source>
</reference>
<gene>
    <name evidence="1" type="ORF">TRAPUB_7382</name>
</gene>
<dbReference type="STRING" id="154538.A0A1M2W6M4"/>
<dbReference type="Proteomes" id="UP000184267">
    <property type="component" value="Unassembled WGS sequence"/>
</dbReference>